<feature type="region of interest" description="Disordered" evidence="2">
    <location>
        <begin position="339"/>
        <end position="360"/>
    </location>
</feature>
<feature type="compositionally biased region" description="Low complexity" evidence="2">
    <location>
        <begin position="888"/>
        <end position="904"/>
    </location>
</feature>
<dbReference type="Ensembl" id="ENSACAT00000048313.1">
    <property type="protein sequence ID" value="ENSACAP00000026883.1"/>
    <property type="gene ID" value="ENSACAG00000040023.1"/>
</dbReference>
<dbReference type="AlphaFoldDB" id="A0A803SV93"/>
<feature type="compositionally biased region" description="Polar residues" evidence="2">
    <location>
        <begin position="911"/>
        <end position="924"/>
    </location>
</feature>
<feature type="domain" description="A-kinase anchor protein 2 C-terminal" evidence="3">
    <location>
        <begin position="619"/>
        <end position="968"/>
    </location>
</feature>
<dbReference type="InParanoid" id="A0A803SV93"/>
<feature type="region of interest" description="Disordered" evidence="2">
    <location>
        <begin position="864"/>
        <end position="931"/>
    </location>
</feature>
<feature type="compositionally biased region" description="Basic and acidic residues" evidence="2">
    <location>
        <begin position="93"/>
        <end position="143"/>
    </location>
</feature>
<evidence type="ECO:0000259" key="3">
    <source>
        <dbReference type="Pfam" id="PF15304"/>
    </source>
</evidence>
<dbReference type="Proteomes" id="UP000001646">
    <property type="component" value="Unplaced"/>
</dbReference>
<feature type="region of interest" description="Disordered" evidence="2">
    <location>
        <begin position="1"/>
        <end position="72"/>
    </location>
</feature>
<evidence type="ECO:0000313" key="5">
    <source>
        <dbReference type="Proteomes" id="UP000001646"/>
    </source>
</evidence>
<feature type="compositionally biased region" description="Basic and acidic residues" evidence="2">
    <location>
        <begin position="34"/>
        <end position="54"/>
    </location>
</feature>
<keyword evidence="1" id="KW-0175">Coiled coil</keyword>
<feature type="compositionally biased region" description="Acidic residues" evidence="2">
    <location>
        <begin position="24"/>
        <end position="33"/>
    </location>
</feature>
<feature type="region of interest" description="Disordered" evidence="2">
    <location>
        <begin position="622"/>
        <end position="737"/>
    </location>
</feature>
<name>A0A803SV93_ANOCA</name>
<feature type="region of interest" description="Disordered" evidence="2">
    <location>
        <begin position="966"/>
        <end position="986"/>
    </location>
</feature>
<accession>A0A803SV93</accession>
<sequence>MSETPSKGCERRGFQEVSHKTREEEEDKEEEGDRGEGEREGREGDGEGDGKGGDGEGDEGEGEKKEKAAVHIMEPNVRNAVFTIFPTTGLQKKEQNGHWTIKQDEMGSDAKENEQIDFRDQDPKTDGRWTRRDVLGERSRQMEKSVNGQPDLWTPPQDRDSRLAVVKSGSLYDVRAYKAEKKPSRLYGEDDADELPYRIPPEELSPEKAQELEAERQEVIKSQTVWKSTTVAERQSTSPSYTAVFAVCFDSAPADPENVDTEQISFAAARQQFLALEKTSPNVLQQCGSPRRTQTMPGVGIIGSHEQRDLSTSRGHGQVSLGETRPGVKVVIIDERVSRKYTGRPPDPKDGVEAAEETPIEREIRLSQEREEELWKERGIPRTTDCWKARGIPKTTEIADGVEATEETPIEREIRLSQEREEELWKERGIPRTTDLWKVHGFPSTTDPVDDVEGTEETLIEREIRLSLEREKELWKEHGIPRTTDLWKARGIPKTTETADGVEGAEETLIEREIRLSLEREEELWKERGIPRTTDTADGVEATEETPNEQEIRLSVERENHLQKEHEIPRTTDLVDSVEAAEETPIEREIRLSQEREEELWKERGIPRTSSRDELIEIRTKPLLWSSSSTDGKEKPRVSFPVQREIEQEARREEDLQKEGRLPGTYSRGERQQLAQRRKVFEPCKTMISGASERPNRGERRVADQDVKRSSEARDNEPFLLASGMGSSRPTFPNSGDSGEGFVMQKAHVVSQMGSPRPTFLNSGDSGEGLVMQKAHVASQMDSPRPTSPNSVDPGEGLVMQKAHFAIPVRKLRFGTKVEEHGGAPKRHEVFTLKTWRPRTSALIDQEIRDALRRELELQEERRNAGLAATAEPRSPNPARTGFAGCTSPISSSSSSGRMSALASPDRLSSRKPSSESGFQTCLSPSMRRREDGKYAGIELSDEIDTEVVRSTKAICRRGVLAQRWEAGEIRNARSHDEDDDSDSRD</sequence>
<feature type="region of interest" description="Disordered" evidence="2">
    <location>
        <begin position="93"/>
        <end position="160"/>
    </location>
</feature>
<dbReference type="InterPro" id="IPR029304">
    <property type="entry name" value="AKAP2_C"/>
</dbReference>
<reference evidence="4" key="3">
    <citation type="submission" date="2025-09" db="UniProtKB">
        <authorList>
            <consortium name="Ensembl"/>
        </authorList>
    </citation>
    <scope>IDENTIFICATION</scope>
</reference>
<feature type="compositionally biased region" description="Polar residues" evidence="2">
    <location>
        <begin position="725"/>
        <end position="737"/>
    </location>
</feature>
<organism evidence="4 5">
    <name type="scientific">Anolis carolinensis</name>
    <name type="common">Green anole</name>
    <name type="synonym">American chameleon</name>
    <dbReference type="NCBI Taxonomy" id="28377"/>
    <lineage>
        <taxon>Eukaryota</taxon>
        <taxon>Metazoa</taxon>
        <taxon>Chordata</taxon>
        <taxon>Craniata</taxon>
        <taxon>Vertebrata</taxon>
        <taxon>Euteleostomi</taxon>
        <taxon>Lepidosauria</taxon>
        <taxon>Squamata</taxon>
        <taxon>Bifurcata</taxon>
        <taxon>Unidentata</taxon>
        <taxon>Episquamata</taxon>
        <taxon>Toxicofera</taxon>
        <taxon>Iguania</taxon>
        <taxon>Dactyloidae</taxon>
        <taxon>Anolis</taxon>
    </lineage>
</organism>
<dbReference type="PANTHER" id="PTHR18839:SF7">
    <property type="entry name" value="A-KINASE ANCHOR PROTEIN 2 C-TERMINAL DOMAIN-CONTAINING PROTEIN"/>
    <property type="match status" value="1"/>
</dbReference>
<dbReference type="GeneTree" id="ENSGT00940000154739"/>
<evidence type="ECO:0000256" key="2">
    <source>
        <dbReference type="SAM" id="MobiDB-lite"/>
    </source>
</evidence>
<dbReference type="InterPro" id="IPR042779">
    <property type="entry name" value="MISP/MISP3-like"/>
</dbReference>
<proteinExistence type="predicted"/>
<dbReference type="PANTHER" id="PTHR18839">
    <property type="entry name" value="MITOTIC INTERACTOR AND SUBSTRATE OF PLK1 MISP FAMILY MEMBER"/>
    <property type="match status" value="1"/>
</dbReference>
<reference evidence="4" key="2">
    <citation type="submission" date="2025-08" db="UniProtKB">
        <authorList>
            <consortium name="Ensembl"/>
        </authorList>
    </citation>
    <scope>IDENTIFICATION</scope>
</reference>
<feature type="compositionally biased region" description="Basic and acidic residues" evidence="2">
    <location>
        <begin position="694"/>
        <end position="717"/>
    </location>
</feature>
<feature type="compositionally biased region" description="Basic and acidic residues" evidence="2">
    <location>
        <begin position="8"/>
        <end position="23"/>
    </location>
</feature>
<feature type="compositionally biased region" description="Basic and acidic residues" evidence="2">
    <location>
        <begin position="644"/>
        <end position="661"/>
    </location>
</feature>
<keyword evidence="5" id="KW-1185">Reference proteome</keyword>
<feature type="compositionally biased region" description="Basic and acidic residues" evidence="2">
    <location>
        <begin position="205"/>
        <end position="216"/>
    </location>
</feature>
<feature type="region of interest" description="Disordered" evidence="2">
    <location>
        <begin position="185"/>
        <end position="216"/>
    </location>
</feature>
<feature type="compositionally biased region" description="Basic and acidic residues" evidence="2">
    <location>
        <begin position="966"/>
        <end position="977"/>
    </location>
</feature>
<dbReference type="Pfam" id="PF15304">
    <property type="entry name" value="AKAP2_C"/>
    <property type="match status" value="1"/>
</dbReference>
<evidence type="ECO:0000256" key="1">
    <source>
        <dbReference type="ARBA" id="ARBA00023054"/>
    </source>
</evidence>
<evidence type="ECO:0000313" key="4">
    <source>
        <dbReference type="Ensembl" id="ENSACAP00000026883.1"/>
    </source>
</evidence>
<protein>
    <recommendedName>
        <fullName evidence="3">A-kinase anchor protein 2 C-terminal domain-containing protein</fullName>
    </recommendedName>
</protein>
<reference evidence="4" key="1">
    <citation type="submission" date="2009-12" db="EMBL/GenBank/DDBJ databases">
        <title>The Genome Sequence of Anolis carolinensis (Green Anole Lizard).</title>
        <authorList>
            <consortium name="The Genome Sequencing Platform"/>
            <person name="Di Palma F."/>
            <person name="Alfoldi J."/>
            <person name="Heiman D."/>
            <person name="Young S."/>
            <person name="Grabherr M."/>
            <person name="Johnson J."/>
            <person name="Lander E.S."/>
            <person name="Lindblad-Toh K."/>
        </authorList>
    </citation>
    <scope>NUCLEOTIDE SEQUENCE [LARGE SCALE GENOMIC DNA]</scope>
    <source>
        <strain evidence="4">JBL SC #1</strain>
    </source>
</reference>